<feature type="compositionally biased region" description="Low complexity" evidence="6">
    <location>
        <begin position="197"/>
        <end position="215"/>
    </location>
</feature>
<evidence type="ECO:0000313" key="11">
    <source>
        <dbReference type="Proteomes" id="UP000287651"/>
    </source>
</evidence>
<feature type="region of interest" description="Disordered" evidence="6">
    <location>
        <begin position="168"/>
        <end position="215"/>
    </location>
</feature>
<dbReference type="PANTHER" id="PTHR44042">
    <property type="entry name" value="DUPLICATED HOMEODOMAIN-LIKE SUPERFAMILY PROTEIN-RELATED"/>
    <property type="match status" value="1"/>
</dbReference>
<keyword evidence="4" id="KW-0804">Transcription</keyword>
<feature type="domain" description="SANT" evidence="8">
    <location>
        <begin position="113"/>
        <end position="161"/>
    </location>
</feature>
<evidence type="ECO:0000259" key="8">
    <source>
        <dbReference type="PROSITE" id="PS51293"/>
    </source>
</evidence>
<dbReference type="InterPro" id="IPR001005">
    <property type="entry name" value="SANT/Myb"/>
</dbReference>
<dbReference type="InterPro" id="IPR017930">
    <property type="entry name" value="Myb_dom"/>
</dbReference>
<accession>A0A426X970</accession>
<proteinExistence type="predicted"/>
<dbReference type="PROSITE" id="PS51293">
    <property type="entry name" value="SANT"/>
    <property type="match status" value="1"/>
</dbReference>
<evidence type="ECO:0000256" key="3">
    <source>
        <dbReference type="ARBA" id="ARBA00023125"/>
    </source>
</evidence>
<keyword evidence="2" id="KW-0805">Transcription regulation</keyword>
<dbReference type="PANTHER" id="PTHR44042:SF67">
    <property type="entry name" value="MYB-LIKE PROTEIN I"/>
    <property type="match status" value="1"/>
</dbReference>
<sequence>MEAKGEACWNWEKNKAFEITLAAYTKDHIDPREKIAAAVPGTKLEEIEHHYKLLSNDVNSIESGMLPLPNYTMKSKDLANDDGKVKGVKQPGTYSKRGMRLEGYRKRRKGQAWTVDEHRLFLRGLEKYGKGDWRNISRNCVLTRTPTQVASHAQKYFLRQSSVSRRSRTSILDIRSADSEEDLPVSMESTYPPGTPADPAAAAESDRQASSSGMGVSVSESQVCCLQHWI</sequence>
<dbReference type="InterPro" id="IPR017884">
    <property type="entry name" value="SANT_dom"/>
</dbReference>
<dbReference type="CDD" id="cd00167">
    <property type="entry name" value="SANT"/>
    <property type="match status" value="1"/>
</dbReference>
<dbReference type="GO" id="GO:0005634">
    <property type="term" value="C:nucleus"/>
    <property type="evidence" value="ECO:0007669"/>
    <property type="project" value="UniProtKB-SubCell"/>
</dbReference>
<evidence type="ECO:0000256" key="6">
    <source>
        <dbReference type="SAM" id="MobiDB-lite"/>
    </source>
</evidence>
<dbReference type="SMART" id="SM00717">
    <property type="entry name" value="SANT"/>
    <property type="match status" value="1"/>
</dbReference>
<organism evidence="10 11">
    <name type="scientific">Ensete ventricosum</name>
    <name type="common">Abyssinian banana</name>
    <name type="synonym">Musa ensete</name>
    <dbReference type="NCBI Taxonomy" id="4639"/>
    <lineage>
        <taxon>Eukaryota</taxon>
        <taxon>Viridiplantae</taxon>
        <taxon>Streptophyta</taxon>
        <taxon>Embryophyta</taxon>
        <taxon>Tracheophyta</taxon>
        <taxon>Spermatophyta</taxon>
        <taxon>Magnoliopsida</taxon>
        <taxon>Liliopsida</taxon>
        <taxon>Zingiberales</taxon>
        <taxon>Musaceae</taxon>
        <taxon>Ensete</taxon>
    </lineage>
</organism>
<dbReference type="NCBIfam" id="TIGR01557">
    <property type="entry name" value="myb_SHAQKYF"/>
    <property type="match status" value="1"/>
</dbReference>
<gene>
    <name evidence="10" type="ORF">B296_00036978</name>
</gene>
<dbReference type="Proteomes" id="UP000287651">
    <property type="component" value="Unassembled WGS sequence"/>
</dbReference>
<evidence type="ECO:0000256" key="4">
    <source>
        <dbReference type="ARBA" id="ARBA00023163"/>
    </source>
</evidence>
<comment type="subcellular location">
    <subcellularLocation>
        <location evidence="1">Nucleus</location>
    </subcellularLocation>
</comment>
<dbReference type="SUPFAM" id="SSF46689">
    <property type="entry name" value="Homeodomain-like"/>
    <property type="match status" value="1"/>
</dbReference>
<dbReference type="GO" id="GO:0009739">
    <property type="term" value="P:response to gibberellin"/>
    <property type="evidence" value="ECO:0007669"/>
    <property type="project" value="UniProtKB-ARBA"/>
</dbReference>
<dbReference type="FunFam" id="1.10.10.60:FF:000009">
    <property type="entry name" value="transcription factor MYB1R1"/>
    <property type="match status" value="1"/>
</dbReference>
<name>A0A426X970_ENSVE</name>
<dbReference type="PROSITE" id="PS50090">
    <property type="entry name" value="MYB_LIKE"/>
    <property type="match status" value="1"/>
</dbReference>
<comment type="caution">
    <text evidence="10">The sequence shown here is derived from an EMBL/GenBank/DDBJ whole genome shotgun (WGS) entry which is preliminary data.</text>
</comment>
<evidence type="ECO:0000256" key="5">
    <source>
        <dbReference type="ARBA" id="ARBA00023242"/>
    </source>
</evidence>
<feature type="domain" description="Myb-like" evidence="7">
    <location>
        <begin position="105"/>
        <end position="157"/>
    </location>
</feature>
<feature type="domain" description="HTH myb-type" evidence="9">
    <location>
        <begin position="105"/>
        <end position="161"/>
    </location>
</feature>
<dbReference type="PROSITE" id="PS51294">
    <property type="entry name" value="HTH_MYB"/>
    <property type="match status" value="1"/>
</dbReference>
<evidence type="ECO:0000259" key="9">
    <source>
        <dbReference type="PROSITE" id="PS51294"/>
    </source>
</evidence>
<reference evidence="10 11" key="1">
    <citation type="journal article" date="2014" name="Agronomy (Basel)">
        <title>A Draft Genome Sequence for Ensete ventricosum, the Drought-Tolerant Tree Against Hunger.</title>
        <authorList>
            <person name="Harrison J."/>
            <person name="Moore K.A."/>
            <person name="Paszkiewicz K."/>
            <person name="Jones T."/>
            <person name="Grant M."/>
            <person name="Ambacheew D."/>
            <person name="Muzemil S."/>
            <person name="Studholme D.J."/>
        </authorList>
    </citation>
    <scope>NUCLEOTIDE SEQUENCE [LARGE SCALE GENOMIC DNA]</scope>
</reference>
<dbReference type="Pfam" id="PF00249">
    <property type="entry name" value="Myb_DNA-binding"/>
    <property type="match status" value="1"/>
</dbReference>
<keyword evidence="5" id="KW-0539">Nucleus</keyword>
<protein>
    <submittedName>
        <fullName evidence="10">Uncharacterized protein</fullName>
    </submittedName>
</protein>
<dbReference type="AlphaFoldDB" id="A0A426X970"/>
<dbReference type="InterPro" id="IPR006447">
    <property type="entry name" value="Myb_dom_plants"/>
</dbReference>
<keyword evidence="3" id="KW-0238">DNA-binding</keyword>
<dbReference type="Gene3D" id="1.10.10.60">
    <property type="entry name" value="Homeodomain-like"/>
    <property type="match status" value="2"/>
</dbReference>
<dbReference type="InterPro" id="IPR009057">
    <property type="entry name" value="Homeodomain-like_sf"/>
</dbReference>
<dbReference type="GO" id="GO:0003677">
    <property type="term" value="F:DNA binding"/>
    <property type="evidence" value="ECO:0007669"/>
    <property type="project" value="UniProtKB-KW"/>
</dbReference>
<evidence type="ECO:0000313" key="10">
    <source>
        <dbReference type="EMBL" id="RRT35988.1"/>
    </source>
</evidence>
<evidence type="ECO:0000256" key="2">
    <source>
        <dbReference type="ARBA" id="ARBA00023015"/>
    </source>
</evidence>
<evidence type="ECO:0000256" key="1">
    <source>
        <dbReference type="ARBA" id="ARBA00004123"/>
    </source>
</evidence>
<dbReference type="GO" id="GO:0009744">
    <property type="term" value="P:response to sucrose"/>
    <property type="evidence" value="ECO:0007669"/>
    <property type="project" value="UniProtKB-ARBA"/>
</dbReference>
<evidence type="ECO:0000259" key="7">
    <source>
        <dbReference type="PROSITE" id="PS50090"/>
    </source>
</evidence>
<dbReference type="EMBL" id="AMZH03024213">
    <property type="protein sequence ID" value="RRT35988.1"/>
    <property type="molecule type" value="Genomic_DNA"/>
</dbReference>